<dbReference type="InterPro" id="IPR043603">
    <property type="entry name" value="Phlebo_G2_C"/>
</dbReference>
<keyword evidence="7" id="KW-0945">Host-virus interaction</keyword>
<evidence type="ECO:0000256" key="7">
    <source>
        <dbReference type="ARBA" id="ARBA00022581"/>
    </source>
</evidence>
<dbReference type="GeneID" id="31079633"/>
<keyword evidence="5" id="KW-1168">Fusion of virus membrane with host membrane</keyword>
<evidence type="ECO:0000256" key="14">
    <source>
        <dbReference type="ARBA" id="ARBA00022870"/>
    </source>
</evidence>
<evidence type="ECO:0000256" key="4">
    <source>
        <dbReference type="ARBA" id="ARBA00015294"/>
    </source>
</evidence>
<organism evidence="29 30">
    <name type="scientific">Ambe virus</name>
    <dbReference type="NCBI Taxonomy" id="1926500"/>
    <lineage>
        <taxon>Viruses</taxon>
        <taxon>Riboviria</taxon>
        <taxon>Orthornavirae</taxon>
        <taxon>Negarnaviricota</taxon>
        <taxon>Polyploviricotina</taxon>
        <taxon>Bunyaviricetes</taxon>
        <taxon>Hareavirales</taxon>
        <taxon>Phenuiviridae</taxon>
        <taxon>Phlebovirus</taxon>
        <taxon>Phlebovirus ambeense</taxon>
    </lineage>
</organism>
<sequence length="1376" mass="154185">MKVNLKNLLKAFAVLLTQSVIAEGLFMLKSFKPLSSAQVCFSSRTPLDGIGVYWISEMDKLVNPTKLCSLGGSPPSLMTKTSAFMATRAVILSEEPSELVCESEDRSEGISLSNNGEEEDLGPAIINCRTREKQEDIRVRVSALEENDIKRIIEMTTEYPATESPRKILRTEIRKMETSKEELNDEIAKLTARHEALVNALRETMTDRDRENNRLLSEKVEMENEKREIEHKIKSLNNLLESEKLTVKYLREELKRLQHQSNLEKDKLKEEMETFNRRHHEDHDHPHVRNTSVFSYVSTAVPLLLATNLILAANAQGTKNPYFHSKNRPGTGTYQLSGENDDNCKKVDYGVVCPAFEYLLLTNLFPFFNSHVHKFSVLEAFADHIIKGQSENGICKIEVNGSSQGNCNSEKKFIISSCPSLFKQIHFITSEGKVQIIQCPDKYEFSPDCNFCKKVTTKQEKLIMKSSYPLQDSFCQLPNNTEAIQEPKYKGICQIGSRKIKECDKFYVSEEVMPFITRKDEKKIYLETLNTRNLEVLSKNAFICYDYIGQHTGDSVNESDQKKMRTKHVDECKSVNSQKTNKCTGDALFCSTFTCEENSPDVFCEVAPGAGVVEVLVNGQWVKPDCIGFEKVHVRRELFSPLIEEERECSTCIFKCKESGVSIHSTGFMITSAVICSNGICESVHQKPSTHVLIKYPGLMASVGGQAGVHLSHDDASISSKMSIYCEPKDPCLVHDCIICSHGVINYQCHTFVSALTLSVLLVGIITASCFMISKFSKLALKILSASKRPSYWLMRLLMWLVRNFKVSIGNRVNTINEQIGWNDVETGQFRENRVQLRLRPQETITVIPRFSTFLIILILLPLALSCSENFISSSKMTRCETVSKKRLCHYTGTVNIRAGTIGSESCLTFKGHSDLDRKVLSIKTISSELTCREGQSFWTSLYTPRCMSSRRCHLVAECKGTTCQEWTDNRLSAEFKNAGNKSTIQENKCFEQCGGFGCDCFNVNPSCLFVHSYLTTTRKEALRVFNCVDWVHKVTFEIKAIKGDPEVVTLGNLNTHFASWGTLSLSLDAESISGTNSYSFMSSPGTGFALIDEELSQVPRLGFIGEVRCGSEAAAISAHSTCKVAPGLIKYKPMTDKVECYTTMMDPFSMFKKGSLPQTRGGKTFSPSKDRKSIQAFSGSRIEALLTLNFDDLEVEFELDNSECESSFVNITGCYSCNEGAKVCIRVKSETDGTYQAYNSDNTIMLSFHVQDGSHDYCQVIHFSQPSVSEHLEYTCGSEPKRITIQGILIGENPFDFRNKSGMTSTIINAKTSGWNFFSWLSGLTDWVGGPLKLIGNILLFVFLSIIILIGLALIIKSLKAASAGLSLMSIRKTK</sequence>
<evidence type="ECO:0000313" key="29">
    <source>
        <dbReference type="EMBL" id="API68873.1"/>
    </source>
</evidence>
<keyword evidence="23" id="KW-0175">Coiled coil</keyword>
<accession>A0A1S5SHT8</accession>
<evidence type="ECO:0000256" key="3">
    <source>
        <dbReference type="ARBA" id="ARBA00004563"/>
    </source>
</evidence>
<name>A0A1S5SHT8_9VIRU</name>
<feature type="domain" description="Phlebovirus glycoprotein G2 C-terminal" evidence="28">
    <location>
        <begin position="1204"/>
        <end position="1359"/>
    </location>
</feature>
<keyword evidence="9 24" id="KW-0812">Transmembrane</keyword>
<feature type="domain" description="Phlebovirus glycoprotein G2 fusion" evidence="26">
    <location>
        <begin position="867"/>
        <end position="1178"/>
    </location>
</feature>
<keyword evidence="8" id="KW-1162">Viral penetration into host cytoplasm</keyword>
<evidence type="ECO:0000313" key="30">
    <source>
        <dbReference type="Proteomes" id="UP000203035"/>
    </source>
</evidence>
<keyword evidence="12" id="KW-1040">Host Golgi apparatus</keyword>
<keyword evidence="13" id="KW-0946">Virion</keyword>
<keyword evidence="17" id="KW-1015">Disulfide bond</keyword>
<reference evidence="29 30" key="1">
    <citation type="journal article" date="2017" name="J. Gen. Virol.">
        <title>Characterization of the Bujaru, Frijoles and Tapara antigenic complexes into the Sandfly Fever group and two unclassified phleboviruses from Brazil.</title>
        <authorList>
            <person name="Vasconcelos P.F."/>
            <person name="Nunes Neto J.P."/>
            <person name="de Souza W.M."/>
            <person name="Acrani G.O."/>
            <person name="Romeiro M.F."/>
            <person name="Fumagalli M.J."/>
            <person name="Vieira C.L."/>
            <person name="Medeiros D.B."/>
            <person name="de Lima J.A."/>
            <person name="de Lima C.P."/>
            <person name="Cardoso J.F."/>
            <person name="Rodrigues S.G."/>
            <person name="Figueiredo L.T."/>
            <person name="da Silva S.P."/>
            <person name="Tesh R."/>
            <person name="Nunes M.R."/>
            <person name="Vasconcelos P.F."/>
        </authorList>
    </citation>
    <scope>NUCLEOTIDE SEQUENCE [LARGE SCALE GENOMIC DNA]</scope>
    <source>
        <strain evidence="29 30">BeAr407981</strain>
    </source>
</reference>
<feature type="transmembrane region" description="Helical" evidence="24">
    <location>
        <begin position="752"/>
        <end position="773"/>
    </location>
</feature>
<dbReference type="Pfam" id="PF19019">
    <property type="entry name" value="Phlebo_G2_C"/>
    <property type="match status" value="1"/>
</dbReference>
<evidence type="ECO:0000256" key="19">
    <source>
        <dbReference type="ARBA" id="ARBA00023184"/>
    </source>
</evidence>
<dbReference type="Pfam" id="PF07243">
    <property type="entry name" value="Phlebovirus_G1"/>
    <property type="match status" value="1"/>
</dbReference>
<evidence type="ECO:0000256" key="20">
    <source>
        <dbReference type="ARBA" id="ARBA00023296"/>
    </source>
</evidence>
<dbReference type="InterPro" id="IPR010826">
    <property type="entry name" value="Phlebovirus_G1"/>
</dbReference>
<dbReference type="GO" id="GO:0019062">
    <property type="term" value="P:virion attachment to host cell"/>
    <property type="evidence" value="ECO:0007669"/>
    <property type="project" value="UniProtKB-KW"/>
</dbReference>
<dbReference type="GO" id="GO:0039654">
    <property type="term" value="P:fusion of virus membrane with host endosome membrane"/>
    <property type="evidence" value="ECO:0007669"/>
    <property type="project" value="UniProtKB-KW"/>
</dbReference>
<evidence type="ECO:0000259" key="28">
    <source>
        <dbReference type="Pfam" id="PF19019"/>
    </source>
</evidence>
<evidence type="ECO:0000256" key="22">
    <source>
        <dbReference type="ARBA" id="ARBA00033745"/>
    </source>
</evidence>
<keyword evidence="18" id="KW-0325">Glycoprotein</keyword>
<evidence type="ECO:0000256" key="10">
    <source>
        <dbReference type="ARBA" id="ARBA00022729"/>
    </source>
</evidence>
<evidence type="ECO:0000256" key="18">
    <source>
        <dbReference type="ARBA" id="ARBA00023180"/>
    </source>
</evidence>
<feature type="transmembrane region" description="Helical" evidence="24">
    <location>
        <begin position="1335"/>
        <end position="1357"/>
    </location>
</feature>
<evidence type="ECO:0000256" key="12">
    <source>
        <dbReference type="ARBA" id="ARBA00022812"/>
    </source>
</evidence>
<evidence type="ECO:0000256" key="6">
    <source>
        <dbReference type="ARBA" id="ARBA00022510"/>
    </source>
</evidence>
<keyword evidence="15 24" id="KW-1133">Transmembrane helix</keyword>
<dbReference type="Pfam" id="PF07246">
    <property type="entry name" value="Phlebovirus_NSM"/>
    <property type="match status" value="1"/>
</dbReference>
<keyword evidence="14" id="KW-1043">Host membrane</keyword>
<comment type="similarity">
    <text evidence="22">Belongs to the phlebovirus envelope glycoprotein family.</text>
</comment>
<keyword evidence="6" id="KW-1170">Fusion of virus membrane with host endosomal membrane</keyword>
<keyword evidence="19" id="KW-1038">Host endoplasmic reticulum</keyword>
<evidence type="ECO:0000256" key="16">
    <source>
        <dbReference type="ARBA" id="ARBA00023136"/>
    </source>
</evidence>
<dbReference type="Pfam" id="PF07245">
    <property type="entry name" value="Phlebovirus_G2"/>
    <property type="match status" value="1"/>
</dbReference>
<keyword evidence="10" id="KW-0732">Signal</keyword>
<protein>
    <recommendedName>
        <fullName evidence="4">Envelopment polyprotein</fullName>
    </recommendedName>
    <alternativeName>
        <fullName evidence="21">M polyprotein</fullName>
    </alternativeName>
</protein>
<dbReference type="GO" id="GO:0046718">
    <property type="term" value="P:symbiont entry into host cell"/>
    <property type="evidence" value="ECO:0007669"/>
    <property type="project" value="UniProtKB-KW"/>
</dbReference>
<evidence type="ECO:0000256" key="1">
    <source>
        <dbReference type="ARBA" id="ARBA00004244"/>
    </source>
</evidence>
<feature type="domain" description="Phlebovirus nonstructural NS-M" evidence="27">
    <location>
        <begin position="14"/>
        <end position="231"/>
    </location>
</feature>
<feature type="transmembrane region" description="Helical" evidence="24">
    <location>
        <begin position="847"/>
        <end position="865"/>
    </location>
</feature>
<dbReference type="RefSeq" id="YP_009346018.1">
    <property type="nucleotide sequence ID" value="NC_033835.1"/>
</dbReference>
<evidence type="ECO:0000256" key="11">
    <source>
        <dbReference type="ARBA" id="ARBA00022804"/>
    </source>
</evidence>
<evidence type="ECO:0000256" key="2">
    <source>
        <dbReference type="ARBA" id="ARBA00004482"/>
    </source>
</evidence>
<feature type="domain" description="Phlebovirus glycoprotein G1" evidence="25">
    <location>
        <begin position="324"/>
        <end position="861"/>
    </location>
</feature>
<evidence type="ECO:0000256" key="23">
    <source>
        <dbReference type="SAM" id="Coils"/>
    </source>
</evidence>
<evidence type="ECO:0000256" key="17">
    <source>
        <dbReference type="ARBA" id="ARBA00023157"/>
    </source>
</evidence>
<dbReference type="GO" id="GO:0016020">
    <property type="term" value="C:membrane"/>
    <property type="evidence" value="ECO:0007669"/>
    <property type="project" value="InterPro"/>
</dbReference>
<evidence type="ECO:0000259" key="27">
    <source>
        <dbReference type="Pfam" id="PF07246"/>
    </source>
</evidence>
<dbReference type="InterPro" id="IPR009878">
    <property type="entry name" value="Phlebovirus_G2_fusion"/>
</dbReference>
<feature type="coiled-coil region" evidence="23">
    <location>
        <begin position="166"/>
        <end position="278"/>
    </location>
</feature>
<dbReference type="Gene3D" id="2.60.40.3770">
    <property type="match status" value="1"/>
</dbReference>
<dbReference type="GO" id="GO:0044167">
    <property type="term" value="C:host cell endoplasmic reticulum membrane"/>
    <property type="evidence" value="ECO:0007669"/>
    <property type="project" value="UniProtKB-SubCell"/>
</dbReference>
<evidence type="ECO:0000256" key="9">
    <source>
        <dbReference type="ARBA" id="ARBA00022692"/>
    </source>
</evidence>
<keyword evidence="30" id="KW-1185">Reference proteome</keyword>
<comment type="subcellular location">
    <subcellularLocation>
        <location evidence="1">Host Golgi apparatus membrane</location>
        <topology evidence="1">Single-pass type I membrane protein</topology>
    </subcellularLocation>
    <subcellularLocation>
        <location evidence="2">Host endoplasmic reticulum membrane</location>
        <topology evidence="2">Single-pass type I membrane protein</topology>
    </subcellularLocation>
    <subcellularLocation>
        <location evidence="3">Virion membrane</location>
        <topology evidence="3">Single-pass type I membrane protein</topology>
    </subcellularLocation>
</comment>
<dbReference type="Proteomes" id="UP000203035">
    <property type="component" value="Genome"/>
</dbReference>
<dbReference type="InterPro" id="IPR009879">
    <property type="entry name" value="Phlebovirus_NSM"/>
</dbReference>
<keyword evidence="20" id="KW-1160">Virus entry into host cell</keyword>
<proteinExistence type="inferred from homology"/>
<evidence type="ECO:0000256" key="13">
    <source>
        <dbReference type="ARBA" id="ARBA00022844"/>
    </source>
</evidence>
<evidence type="ECO:0000256" key="5">
    <source>
        <dbReference type="ARBA" id="ARBA00022506"/>
    </source>
</evidence>
<dbReference type="EMBL" id="KX611383">
    <property type="protein sequence ID" value="API68873.1"/>
    <property type="molecule type" value="Genomic_RNA"/>
</dbReference>
<evidence type="ECO:0000256" key="15">
    <source>
        <dbReference type="ARBA" id="ARBA00022989"/>
    </source>
</evidence>
<dbReference type="GO" id="GO:0044178">
    <property type="term" value="C:host cell Golgi membrane"/>
    <property type="evidence" value="ECO:0007669"/>
    <property type="project" value="UniProtKB-SubCell"/>
</dbReference>
<keyword evidence="11" id="KW-1161">Viral attachment to host cell</keyword>
<evidence type="ECO:0000256" key="24">
    <source>
        <dbReference type="SAM" id="Phobius"/>
    </source>
</evidence>
<evidence type="ECO:0000259" key="25">
    <source>
        <dbReference type="Pfam" id="PF07243"/>
    </source>
</evidence>
<keyword evidence="16 24" id="KW-0472">Membrane</keyword>
<evidence type="ECO:0000256" key="21">
    <source>
        <dbReference type="ARBA" id="ARBA00031199"/>
    </source>
</evidence>
<evidence type="ECO:0000259" key="26">
    <source>
        <dbReference type="Pfam" id="PF07245"/>
    </source>
</evidence>
<evidence type="ECO:0000256" key="8">
    <source>
        <dbReference type="ARBA" id="ARBA00022595"/>
    </source>
</evidence>
<dbReference type="KEGG" id="vg:31079633"/>
<dbReference type="Gene3D" id="2.60.98.50">
    <property type="match status" value="3"/>
</dbReference>
<dbReference type="GO" id="GO:0055036">
    <property type="term" value="C:virion membrane"/>
    <property type="evidence" value="ECO:0007669"/>
    <property type="project" value="UniProtKB-SubCell"/>
</dbReference>